<accession>A0A7K3VKU3</accession>
<organism evidence="1 2">
    <name type="scientific">Rhizobium leguminosarum</name>
    <dbReference type="NCBI Taxonomy" id="384"/>
    <lineage>
        <taxon>Bacteria</taxon>
        <taxon>Pseudomonadati</taxon>
        <taxon>Pseudomonadota</taxon>
        <taxon>Alphaproteobacteria</taxon>
        <taxon>Hyphomicrobiales</taxon>
        <taxon>Rhizobiaceae</taxon>
        <taxon>Rhizobium/Agrobacterium group</taxon>
        <taxon>Rhizobium</taxon>
    </lineage>
</organism>
<reference evidence="1 2" key="1">
    <citation type="submission" date="2019-12" db="EMBL/GenBank/DDBJ databases">
        <title>Rhizobium genotypes associated with high levels of biological nitrogen fixation by grain legumes in a temperate-maritime cropping system.</title>
        <authorList>
            <person name="Maluk M."/>
            <person name="Francesc Ferrando Molina F."/>
            <person name="Lopez Del Egido L."/>
            <person name="Lafos M."/>
            <person name="Langarica-Fuentes A."/>
            <person name="Gebre Yohannes G."/>
            <person name="Young M.W."/>
            <person name="Martin P."/>
            <person name="Gantlett R."/>
            <person name="Kenicer G."/>
            <person name="Hawes C."/>
            <person name="Begg G.S."/>
            <person name="Quilliam R.S."/>
            <person name="Squire G.R."/>
            <person name="Poole P.S."/>
            <person name="Young P.W."/>
            <person name="Iannetta P.M."/>
            <person name="James E.K."/>
        </authorList>
    </citation>
    <scope>NUCLEOTIDE SEQUENCE [LARGE SCALE GENOMIC DNA]</scope>
    <source>
        <strain evidence="1 2">JHI54</strain>
    </source>
</reference>
<name>A0A7K3VKU3_RHILE</name>
<gene>
    <name evidence="1" type="ORF">GR257_20275</name>
</gene>
<evidence type="ECO:0000313" key="1">
    <source>
        <dbReference type="EMBL" id="NEK17178.1"/>
    </source>
</evidence>
<proteinExistence type="predicted"/>
<dbReference type="RefSeq" id="WP_164047872.1">
    <property type="nucleotide sequence ID" value="NZ_WUFV01000012.1"/>
</dbReference>
<comment type="caution">
    <text evidence="1">The sequence shown here is derived from an EMBL/GenBank/DDBJ whole genome shotgun (WGS) entry which is preliminary data.</text>
</comment>
<dbReference type="Proteomes" id="UP000471705">
    <property type="component" value="Unassembled WGS sequence"/>
</dbReference>
<sequence>MTTREINPMDGEVPKLPPHQSDVLENLRHNFDAEVHLPADIPREFLSAALLFAIDNKVDFGLFHEADRIIIAYFGGDEIYLPSRWSDKLWHIGVEDKEPFFDPAD</sequence>
<protein>
    <submittedName>
        <fullName evidence="1">Uncharacterized protein</fullName>
    </submittedName>
</protein>
<dbReference type="EMBL" id="WUFV01000012">
    <property type="protein sequence ID" value="NEK17178.1"/>
    <property type="molecule type" value="Genomic_DNA"/>
</dbReference>
<evidence type="ECO:0000313" key="2">
    <source>
        <dbReference type="Proteomes" id="UP000471705"/>
    </source>
</evidence>
<dbReference type="AlphaFoldDB" id="A0A7K3VKU3"/>